<proteinExistence type="predicted"/>
<dbReference type="RefSeq" id="XP_020118344.1">
    <property type="nucleotide sequence ID" value="XM_020269204.1"/>
</dbReference>
<name>A0A225AGD4_TALAT</name>
<comment type="caution">
    <text evidence="1">The sequence shown here is derived from an EMBL/GenBank/DDBJ whole genome shotgun (WGS) entry which is preliminary data.</text>
</comment>
<protein>
    <submittedName>
        <fullName evidence="1">Uncharacterized protein</fullName>
    </submittedName>
</protein>
<dbReference type="Proteomes" id="UP000214365">
    <property type="component" value="Unassembled WGS sequence"/>
</dbReference>
<sequence>MMRVRLLKMRILGINKHLEAPITPGMAIDRSINCPGIAITGCQNRSVCAKQIGKMGEITARAREAKPSWAYQRDWNTSGQSYDRELLLSITNYVLGEDS</sequence>
<evidence type="ECO:0000313" key="1">
    <source>
        <dbReference type="EMBL" id="OKL58223.1"/>
    </source>
</evidence>
<dbReference type="AlphaFoldDB" id="A0A225AGD4"/>
<reference evidence="1 2" key="1">
    <citation type="submission" date="2015-06" db="EMBL/GenBank/DDBJ databases">
        <title>Talaromyces atroroseus IBT 11181 draft genome.</title>
        <authorList>
            <person name="Rasmussen K.B."/>
            <person name="Rasmussen S."/>
            <person name="Petersen B."/>
            <person name="Sicheritz-Ponten T."/>
            <person name="Mortensen U.H."/>
            <person name="Thrane U."/>
        </authorList>
    </citation>
    <scope>NUCLEOTIDE SEQUENCE [LARGE SCALE GENOMIC DNA]</scope>
    <source>
        <strain evidence="1 2">IBT 11181</strain>
    </source>
</reference>
<keyword evidence="2" id="KW-1185">Reference proteome</keyword>
<dbReference type="GeneID" id="31006634"/>
<accession>A0A225AGD4</accession>
<organism evidence="1 2">
    <name type="scientific">Talaromyces atroroseus</name>
    <dbReference type="NCBI Taxonomy" id="1441469"/>
    <lineage>
        <taxon>Eukaryota</taxon>
        <taxon>Fungi</taxon>
        <taxon>Dikarya</taxon>
        <taxon>Ascomycota</taxon>
        <taxon>Pezizomycotina</taxon>
        <taxon>Eurotiomycetes</taxon>
        <taxon>Eurotiomycetidae</taxon>
        <taxon>Eurotiales</taxon>
        <taxon>Trichocomaceae</taxon>
        <taxon>Talaromyces</taxon>
        <taxon>Talaromyces sect. Trachyspermi</taxon>
    </lineage>
</organism>
<evidence type="ECO:0000313" key="2">
    <source>
        <dbReference type="Proteomes" id="UP000214365"/>
    </source>
</evidence>
<dbReference type="EMBL" id="LFMY01000010">
    <property type="protein sequence ID" value="OKL58223.1"/>
    <property type="molecule type" value="Genomic_DNA"/>
</dbReference>
<gene>
    <name evidence="1" type="ORF">UA08_06879</name>
</gene>